<proteinExistence type="predicted"/>
<accession>A0A0A0PZG2</accession>
<dbReference type="GeneID" id="26637980"/>
<organism evidence="1 2">
    <name type="scientific">Pectobacterium bacteriophage PM2</name>
    <dbReference type="NCBI Taxonomy" id="1429794"/>
    <lineage>
        <taxon>Viruses</taxon>
        <taxon>Duplodnaviria</taxon>
        <taxon>Heunggongvirae</taxon>
        <taxon>Uroviricota</taxon>
        <taxon>Caudoviricetes</taxon>
        <taxon>Pantevenvirales</taxon>
        <taxon>Straboviridae</taxon>
        <taxon>Tevenvirinae</taxon>
        <taxon>Mosugukvirus</taxon>
        <taxon>Mosugukvirus pm2</taxon>
    </lineage>
</organism>
<gene>
    <name evidence="1" type="ORF">PM2_087</name>
</gene>
<dbReference type="RefSeq" id="YP_009211508.1">
    <property type="nucleotide sequence ID" value="NC_028940.1"/>
</dbReference>
<sequence>MNPFKYQSKFESEEMKALFSEFSEVITRICLKHADEAGEDFSFDSLMCYFISSLEFTSIQFKTLAQHSFSTQPETSLSLSSKVAVAAHEAYLRMNKVNKNGQS</sequence>
<dbReference type="EMBL" id="KF835987">
    <property type="protein sequence ID" value="AHY25049.1"/>
    <property type="molecule type" value="Genomic_DNA"/>
</dbReference>
<reference evidence="1 2" key="1">
    <citation type="journal article" date="2015" name="Plant Pathol. J.">
        <title>Isolation and Genomic Characterization of the T4-Like Bacteriophage PM2 Infecting Pectobacterium carotovorum subsp. carotovorum.</title>
        <authorList>
            <person name="Lim J.A."/>
            <person name="Lee D.H."/>
            <person name="Heu S."/>
        </authorList>
    </citation>
    <scope>NUCLEOTIDE SEQUENCE [LARGE SCALE GENOMIC DNA]</scope>
</reference>
<name>A0A0A0PZG2_9CAUD</name>
<keyword evidence="2" id="KW-1185">Reference proteome</keyword>
<evidence type="ECO:0000313" key="1">
    <source>
        <dbReference type="EMBL" id="AHY25049.1"/>
    </source>
</evidence>
<protein>
    <submittedName>
        <fullName evidence="1">Uncharacterized protein</fullName>
    </submittedName>
</protein>
<evidence type="ECO:0000313" key="2">
    <source>
        <dbReference type="Proteomes" id="UP000030739"/>
    </source>
</evidence>
<dbReference type="KEGG" id="vg:26637980"/>
<dbReference type="Proteomes" id="UP000030739">
    <property type="component" value="Segment"/>
</dbReference>
<dbReference type="OrthoDB" id="27254at10239"/>